<gene>
    <name evidence="1" type="ORF">VXC91_35445</name>
</gene>
<protein>
    <recommendedName>
        <fullName evidence="3">Amidohydrolase</fullName>
    </recommendedName>
</protein>
<organism evidence="1 2">
    <name type="scientific">Streptomyces chiangmaiensis</name>
    <dbReference type="NCBI Taxonomy" id="766497"/>
    <lineage>
        <taxon>Bacteria</taxon>
        <taxon>Bacillati</taxon>
        <taxon>Actinomycetota</taxon>
        <taxon>Actinomycetes</taxon>
        <taxon>Kitasatosporales</taxon>
        <taxon>Streptomycetaceae</taxon>
        <taxon>Streptomyces</taxon>
    </lineage>
</organism>
<evidence type="ECO:0000313" key="2">
    <source>
        <dbReference type="Proteomes" id="UP001333996"/>
    </source>
</evidence>
<proteinExistence type="predicted"/>
<dbReference type="EMBL" id="JAYWVC010000202">
    <property type="protein sequence ID" value="MED7827079.1"/>
    <property type="molecule type" value="Genomic_DNA"/>
</dbReference>
<dbReference type="Proteomes" id="UP001333996">
    <property type="component" value="Unassembled WGS sequence"/>
</dbReference>
<evidence type="ECO:0000313" key="1">
    <source>
        <dbReference type="EMBL" id="MED7827079.1"/>
    </source>
</evidence>
<comment type="caution">
    <text evidence="1">The sequence shown here is derived from an EMBL/GenBank/DDBJ whole genome shotgun (WGS) entry which is preliminary data.</text>
</comment>
<accession>A0ABU7FVF3</accession>
<name>A0ABU7FVF3_9ACTN</name>
<dbReference type="Gene3D" id="3.40.630.10">
    <property type="entry name" value="Zn peptidases"/>
    <property type="match status" value="1"/>
</dbReference>
<dbReference type="SUPFAM" id="SSF53187">
    <property type="entry name" value="Zn-dependent exopeptidases"/>
    <property type="match status" value="1"/>
</dbReference>
<reference evidence="1" key="1">
    <citation type="submission" date="2024-01" db="EMBL/GenBank/DDBJ databases">
        <title>First draft genome sequence data of TA4-1, the type strain of Gram-positive actinobacterium Streptomyces chiangmaiensis.</title>
        <authorList>
            <person name="Yasawong M."/>
            <person name="Nantapong N."/>
        </authorList>
    </citation>
    <scope>NUCLEOTIDE SEQUENCE</scope>
    <source>
        <strain evidence="1">TA4-1</strain>
    </source>
</reference>
<dbReference type="RefSeq" id="WP_329511466.1">
    <property type="nucleotide sequence ID" value="NZ_BAAAYZ010000262.1"/>
</dbReference>
<keyword evidence="2" id="KW-1185">Reference proteome</keyword>
<evidence type="ECO:0008006" key="3">
    <source>
        <dbReference type="Google" id="ProtNLM"/>
    </source>
</evidence>
<sequence>MSDETTSVISAVLAGLAGIRGDVEDWYRDLHAHPELGFGEIRTSSLVAAFR</sequence>